<comment type="subcellular location">
    <subcellularLocation>
        <location evidence="1 7">Membrane</location>
        <topology evidence="1 7">Single-pass type I membrane protein</topology>
    </subcellularLocation>
</comment>
<evidence type="ECO:0000313" key="11">
    <source>
        <dbReference type="EMBL" id="ORY83771.1"/>
    </source>
</evidence>
<dbReference type="AlphaFoldDB" id="A0A1Y2FIJ9"/>
<protein>
    <submittedName>
        <fullName evidence="11">Emp24/gp25L/p24 family/GOLD-domain-containing protein</fullName>
    </submittedName>
</protein>
<dbReference type="EMBL" id="MCFI01000007">
    <property type="protein sequence ID" value="ORY83771.1"/>
    <property type="molecule type" value="Genomic_DNA"/>
</dbReference>
<dbReference type="STRING" id="56484.A0A1Y2FIJ9"/>
<comment type="caution">
    <text evidence="11">The sequence shown here is derived from an EMBL/GenBank/DDBJ whole genome shotgun (WGS) entry which is preliminary data.</text>
</comment>
<evidence type="ECO:0000256" key="6">
    <source>
        <dbReference type="ARBA" id="ARBA00023136"/>
    </source>
</evidence>
<dbReference type="InterPro" id="IPR009038">
    <property type="entry name" value="GOLD_dom"/>
</dbReference>
<dbReference type="GeneID" id="63785714"/>
<feature type="signal peptide" evidence="9">
    <location>
        <begin position="1"/>
        <end position="17"/>
    </location>
</feature>
<evidence type="ECO:0000313" key="12">
    <source>
        <dbReference type="Proteomes" id="UP000193685"/>
    </source>
</evidence>
<feature type="transmembrane region" description="Helical" evidence="8">
    <location>
        <begin position="181"/>
        <end position="201"/>
    </location>
</feature>
<feature type="chain" id="PRO_5012305218" evidence="9">
    <location>
        <begin position="18"/>
        <end position="211"/>
    </location>
</feature>
<dbReference type="RefSeq" id="XP_040726066.1">
    <property type="nucleotide sequence ID" value="XM_040869115.1"/>
</dbReference>
<dbReference type="InterPro" id="IPR015720">
    <property type="entry name" value="Emp24-like"/>
</dbReference>
<keyword evidence="6 8" id="KW-0472">Membrane</keyword>
<feature type="domain" description="GOLD" evidence="10">
    <location>
        <begin position="32"/>
        <end position="121"/>
    </location>
</feature>
<keyword evidence="3 7" id="KW-0812">Transmembrane</keyword>
<keyword evidence="5 8" id="KW-1133">Transmembrane helix</keyword>
<evidence type="ECO:0000256" key="4">
    <source>
        <dbReference type="ARBA" id="ARBA00022729"/>
    </source>
</evidence>
<reference evidence="11 12" key="1">
    <citation type="submission" date="2016-07" db="EMBL/GenBank/DDBJ databases">
        <title>Pervasive Adenine N6-methylation of Active Genes in Fungi.</title>
        <authorList>
            <consortium name="DOE Joint Genome Institute"/>
            <person name="Mondo S.J."/>
            <person name="Dannebaum R.O."/>
            <person name="Kuo R.C."/>
            <person name="Labutti K."/>
            <person name="Haridas S."/>
            <person name="Kuo A."/>
            <person name="Salamov A."/>
            <person name="Ahrendt S.R."/>
            <person name="Lipzen A."/>
            <person name="Sullivan W."/>
            <person name="Andreopoulos W.B."/>
            <person name="Clum A."/>
            <person name="Lindquist E."/>
            <person name="Daum C."/>
            <person name="Ramamoorthy G.K."/>
            <person name="Gryganskyi A."/>
            <person name="Culley D."/>
            <person name="Magnuson J.K."/>
            <person name="James T.Y."/>
            <person name="O'Malley M.A."/>
            <person name="Stajich J.E."/>
            <person name="Spatafora J.W."/>
            <person name="Visel A."/>
            <person name="Grigoriev I.V."/>
        </authorList>
    </citation>
    <scope>NUCLEOTIDE SEQUENCE [LARGE SCALE GENOMIC DNA]</scope>
    <source>
        <strain evidence="11 12">12-1054</strain>
    </source>
</reference>
<keyword evidence="12" id="KW-1185">Reference proteome</keyword>
<accession>A0A1Y2FIJ9</accession>
<dbReference type="Pfam" id="PF01105">
    <property type="entry name" value="EMP24_GP25L"/>
    <property type="match status" value="1"/>
</dbReference>
<evidence type="ECO:0000259" key="10">
    <source>
        <dbReference type="PROSITE" id="PS50866"/>
    </source>
</evidence>
<evidence type="ECO:0000256" key="9">
    <source>
        <dbReference type="SAM" id="SignalP"/>
    </source>
</evidence>
<sequence length="211" mass="23634">MRSLLLSLLSLVSLSTALKFDLEAQPAGYNRPRCIKDYVGADTMVVVTAHLSGTQGDGQKVDITITDLHGNQYNKPRNVAGESRSAFTVHQDTHILVCFYNELQSNGQQGAVRHVELDVDIGADAMDWAAIQKAEKLQPLEGDLRRAEETLSHIVGEMEYLKQREAKLRDTNESTNERVKGFAVLGMVTLLASGVWQVWYLRSFFQRKKLI</sequence>
<proteinExistence type="inferred from homology"/>
<gene>
    <name evidence="11" type="ORF">BCR37DRAFT_378753</name>
</gene>
<keyword evidence="4 9" id="KW-0732">Signal</keyword>
<evidence type="ECO:0000256" key="2">
    <source>
        <dbReference type="ARBA" id="ARBA00007104"/>
    </source>
</evidence>
<dbReference type="GO" id="GO:0016020">
    <property type="term" value="C:membrane"/>
    <property type="evidence" value="ECO:0007669"/>
    <property type="project" value="UniProtKB-SubCell"/>
</dbReference>
<dbReference type="OMA" id="DVFEACF"/>
<dbReference type="Proteomes" id="UP000193685">
    <property type="component" value="Unassembled WGS sequence"/>
</dbReference>
<evidence type="ECO:0000256" key="7">
    <source>
        <dbReference type="RuleBase" id="RU003827"/>
    </source>
</evidence>
<dbReference type="PROSITE" id="PS50866">
    <property type="entry name" value="GOLD"/>
    <property type="match status" value="1"/>
</dbReference>
<dbReference type="OrthoDB" id="759142at2759"/>
<comment type="similarity">
    <text evidence="2 7">Belongs to the EMP24/GP25L family.</text>
</comment>
<dbReference type="SMART" id="SM01190">
    <property type="entry name" value="EMP24_GP25L"/>
    <property type="match status" value="1"/>
</dbReference>
<evidence type="ECO:0000256" key="5">
    <source>
        <dbReference type="ARBA" id="ARBA00022989"/>
    </source>
</evidence>
<evidence type="ECO:0000256" key="3">
    <source>
        <dbReference type="ARBA" id="ARBA00022692"/>
    </source>
</evidence>
<name>A0A1Y2FIJ9_PROLT</name>
<organism evidence="11 12">
    <name type="scientific">Protomyces lactucae-debilis</name>
    <dbReference type="NCBI Taxonomy" id="2754530"/>
    <lineage>
        <taxon>Eukaryota</taxon>
        <taxon>Fungi</taxon>
        <taxon>Dikarya</taxon>
        <taxon>Ascomycota</taxon>
        <taxon>Taphrinomycotina</taxon>
        <taxon>Taphrinomycetes</taxon>
        <taxon>Taphrinales</taxon>
        <taxon>Protomycetaceae</taxon>
        <taxon>Protomyces</taxon>
    </lineage>
</organism>
<evidence type="ECO:0000256" key="8">
    <source>
        <dbReference type="SAM" id="Phobius"/>
    </source>
</evidence>
<dbReference type="PANTHER" id="PTHR22811">
    <property type="entry name" value="TRANSMEMBRANE EMP24 DOMAIN-CONTAINING PROTEIN"/>
    <property type="match status" value="1"/>
</dbReference>
<evidence type="ECO:0000256" key="1">
    <source>
        <dbReference type="ARBA" id="ARBA00004479"/>
    </source>
</evidence>